<evidence type="ECO:0000313" key="8">
    <source>
        <dbReference type="Proteomes" id="UP000324252"/>
    </source>
</evidence>
<dbReference type="Proteomes" id="UP000324252">
    <property type="component" value="Unassembled WGS sequence"/>
</dbReference>
<dbReference type="RefSeq" id="WP_149789684.1">
    <property type="nucleotide sequence ID" value="NZ_FNIO01000013.1"/>
</dbReference>
<evidence type="ECO:0000256" key="1">
    <source>
        <dbReference type="ARBA" id="ARBA00004370"/>
    </source>
</evidence>
<keyword evidence="8" id="KW-1185">Reference proteome</keyword>
<sequence length="145" mass="16384">MAQSAKLRSDLDVRAQKNIAHDARAEVIAFPKQDQRGKDADKTTVPGTAPLALIHWPARSAMTSGPRSKSWRLVLQVTQPQWLEPLMGWTAGNDPARQVSLTFTTKEAALDFAERQGWRVIVLPENRRKPVIKSYADNFRPDRRI</sequence>
<dbReference type="AlphaFoldDB" id="A0A1H0NL29"/>
<dbReference type="InterPro" id="IPR038532">
    <property type="entry name" value="NDUFS4-like_sf"/>
</dbReference>
<accession>A0A1H0NL29</accession>
<dbReference type="InterPro" id="IPR006885">
    <property type="entry name" value="NADH_UbQ_FeS_4_mit-like"/>
</dbReference>
<reference evidence="7 8" key="1">
    <citation type="submission" date="2016-11" db="EMBL/GenBank/DDBJ databases">
        <authorList>
            <person name="Varghese N."/>
            <person name="Submissions S."/>
        </authorList>
    </citation>
    <scope>NUCLEOTIDE SEQUENCE [LARGE SCALE GENOMIC DNA]</scope>
    <source>
        <strain evidence="7 8">DSM 29620</strain>
    </source>
</reference>
<dbReference type="Pfam" id="PF04800">
    <property type="entry name" value="NDUS4"/>
    <property type="match status" value="1"/>
</dbReference>
<evidence type="ECO:0000256" key="6">
    <source>
        <dbReference type="ARBA" id="ARBA00023136"/>
    </source>
</evidence>
<dbReference type="PANTHER" id="PTHR12219">
    <property type="entry name" value="NADH-UBIQUINONE OXIDOREDUCTASE"/>
    <property type="match status" value="1"/>
</dbReference>
<organism evidence="7 8">
    <name type="scientific">Lutimaribacter pacificus</name>
    <dbReference type="NCBI Taxonomy" id="391948"/>
    <lineage>
        <taxon>Bacteria</taxon>
        <taxon>Pseudomonadati</taxon>
        <taxon>Pseudomonadota</taxon>
        <taxon>Alphaproteobacteria</taxon>
        <taxon>Rhodobacterales</taxon>
        <taxon>Roseobacteraceae</taxon>
        <taxon>Lutimaribacter</taxon>
    </lineage>
</organism>
<dbReference type="Gene3D" id="3.30.160.190">
    <property type="entry name" value="atu1810 like domain"/>
    <property type="match status" value="1"/>
</dbReference>
<evidence type="ECO:0000256" key="4">
    <source>
        <dbReference type="ARBA" id="ARBA00022946"/>
    </source>
</evidence>
<evidence type="ECO:0000256" key="2">
    <source>
        <dbReference type="ARBA" id="ARBA00022448"/>
    </source>
</evidence>
<keyword evidence="2" id="KW-0813">Transport</keyword>
<comment type="subcellular location">
    <subcellularLocation>
        <location evidence="1">Membrane</location>
    </subcellularLocation>
</comment>
<dbReference type="GO" id="GO:0016020">
    <property type="term" value="C:membrane"/>
    <property type="evidence" value="ECO:0007669"/>
    <property type="project" value="UniProtKB-SubCell"/>
</dbReference>
<keyword evidence="4" id="KW-0809">Transit peptide</keyword>
<dbReference type="PANTHER" id="PTHR12219:SF8">
    <property type="entry name" value="NADH DEHYDROGENASE [UBIQUINONE] IRON-SULFUR PROTEIN 4, MITOCHONDRIAL"/>
    <property type="match status" value="1"/>
</dbReference>
<name>A0A1H0NL29_9RHOB</name>
<evidence type="ECO:0000313" key="7">
    <source>
        <dbReference type="EMBL" id="SHK88239.1"/>
    </source>
</evidence>
<proteinExistence type="predicted"/>
<evidence type="ECO:0000256" key="3">
    <source>
        <dbReference type="ARBA" id="ARBA00022660"/>
    </source>
</evidence>
<dbReference type="GO" id="GO:0022900">
    <property type="term" value="P:electron transport chain"/>
    <property type="evidence" value="ECO:0007669"/>
    <property type="project" value="InterPro"/>
</dbReference>
<keyword evidence="5" id="KW-0249">Electron transport</keyword>
<evidence type="ECO:0000256" key="5">
    <source>
        <dbReference type="ARBA" id="ARBA00022982"/>
    </source>
</evidence>
<keyword evidence="6" id="KW-0472">Membrane</keyword>
<protein>
    <submittedName>
        <fullName evidence="7">ETC complex I subunit conserved region</fullName>
    </submittedName>
</protein>
<dbReference type="OrthoDB" id="9799572at2"/>
<dbReference type="EMBL" id="FQZZ01000012">
    <property type="protein sequence ID" value="SHK88239.1"/>
    <property type="molecule type" value="Genomic_DNA"/>
</dbReference>
<gene>
    <name evidence="7" type="ORF">SAMN05444142_1129</name>
</gene>
<keyword evidence="3" id="KW-0679">Respiratory chain</keyword>